<feature type="domain" description="C2H2-type" evidence="6">
    <location>
        <begin position="607"/>
        <end position="634"/>
    </location>
</feature>
<accession>A0A194RAB4</accession>
<feature type="domain" description="C2H2-type" evidence="6">
    <location>
        <begin position="223"/>
        <end position="251"/>
    </location>
</feature>
<keyword evidence="4" id="KW-0862">Zinc</keyword>
<dbReference type="SMART" id="SM00355">
    <property type="entry name" value="ZnF_C2H2"/>
    <property type="match status" value="21"/>
</dbReference>
<feature type="domain" description="C2H2-type" evidence="6">
    <location>
        <begin position="141"/>
        <end position="163"/>
    </location>
</feature>
<keyword evidence="1" id="KW-0479">Metal-binding</keyword>
<feature type="domain" description="C2H2-type" evidence="6">
    <location>
        <begin position="691"/>
        <end position="719"/>
    </location>
</feature>
<feature type="domain" description="C2H2-type" evidence="6">
    <location>
        <begin position="426"/>
        <end position="453"/>
    </location>
</feature>
<keyword evidence="3 5" id="KW-0863">Zinc-finger</keyword>
<organism evidence="7 8">
    <name type="scientific">Papilio machaon</name>
    <name type="common">Old World swallowtail butterfly</name>
    <dbReference type="NCBI Taxonomy" id="76193"/>
    <lineage>
        <taxon>Eukaryota</taxon>
        <taxon>Metazoa</taxon>
        <taxon>Ecdysozoa</taxon>
        <taxon>Arthropoda</taxon>
        <taxon>Hexapoda</taxon>
        <taxon>Insecta</taxon>
        <taxon>Pterygota</taxon>
        <taxon>Neoptera</taxon>
        <taxon>Endopterygota</taxon>
        <taxon>Lepidoptera</taxon>
        <taxon>Glossata</taxon>
        <taxon>Ditrysia</taxon>
        <taxon>Papilionoidea</taxon>
        <taxon>Papilionidae</taxon>
        <taxon>Papilioninae</taxon>
        <taxon>Papilio</taxon>
    </lineage>
</organism>
<dbReference type="GO" id="GO:0008270">
    <property type="term" value="F:zinc ion binding"/>
    <property type="evidence" value="ECO:0007669"/>
    <property type="project" value="UniProtKB-KW"/>
</dbReference>
<dbReference type="Gene3D" id="3.30.160.60">
    <property type="entry name" value="Classic Zinc Finger"/>
    <property type="match status" value="10"/>
</dbReference>
<evidence type="ECO:0000313" key="8">
    <source>
        <dbReference type="Proteomes" id="UP000053240"/>
    </source>
</evidence>
<evidence type="ECO:0000259" key="6">
    <source>
        <dbReference type="PROSITE" id="PS50157"/>
    </source>
</evidence>
<dbReference type="PROSITE" id="PS00028">
    <property type="entry name" value="ZINC_FINGER_C2H2_1"/>
    <property type="match status" value="13"/>
</dbReference>
<dbReference type="InterPro" id="IPR013087">
    <property type="entry name" value="Znf_C2H2_type"/>
</dbReference>
<dbReference type="PROSITE" id="PS50157">
    <property type="entry name" value="ZINC_FINGER_C2H2_2"/>
    <property type="match status" value="12"/>
</dbReference>
<dbReference type="PANTHER" id="PTHR24379:SF121">
    <property type="entry name" value="C2H2-TYPE DOMAIN-CONTAINING PROTEIN"/>
    <property type="match status" value="1"/>
</dbReference>
<gene>
    <name evidence="7" type="ORF">RR48_06965</name>
</gene>
<feature type="domain" description="C2H2-type" evidence="6">
    <location>
        <begin position="47"/>
        <end position="75"/>
    </location>
</feature>
<protein>
    <submittedName>
        <fullName evidence="7">Zinc finger protein 850</fullName>
    </submittedName>
</protein>
<dbReference type="Pfam" id="PF13912">
    <property type="entry name" value="zf-C2H2_6"/>
    <property type="match status" value="2"/>
</dbReference>
<feature type="domain" description="C2H2-type" evidence="6">
    <location>
        <begin position="777"/>
        <end position="804"/>
    </location>
</feature>
<reference evidence="7 8" key="1">
    <citation type="journal article" date="2015" name="Nat. Commun.">
        <title>Outbred genome sequencing and CRISPR/Cas9 gene editing in butterflies.</title>
        <authorList>
            <person name="Li X."/>
            <person name="Fan D."/>
            <person name="Zhang W."/>
            <person name="Liu G."/>
            <person name="Zhang L."/>
            <person name="Zhao L."/>
            <person name="Fang X."/>
            <person name="Chen L."/>
            <person name="Dong Y."/>
            <person name="Chen Y."/>
            <person name="Ding Y."/>
            <person name="Zhao R."/>
            <person name="Feng M."/>
            <person name="Zhu Y."/>
            <person name="Feng Y."/>
            <person name="Jiang X."/>
            <person name="Zhu D."/>
            <person name="Xiang H."/>
            <person name="Feng X."/>
            <person name="Li S."/>
            <person name="Wang J."/>
            <person name="Zhang G."/>
            <person name="Kronforst M.R."/>
            <person name="Wang W."/>
        </authorList>
    </citation>
    <scope>NUCLEOTIDE SEQUENCE [LARGE SCALE GENOMIC DNA]</scope>
    <source>
        <strain evidence="7">Ya'a_city_454_Pm</strain>
        <tissue evidence="7">Whole body</tissue>
    </source>
</reference>
<feature type="domain" description="C2H2-type" evidence="6">
    <location>
        <begin position="805"/>
        <end position="827"/>
    </location>
</feature>
<evidence type="ECO:0000256" key="3">
    <source>
        <dbReference type="ARBA" id="ARBA00022771"/>
    </source>
</evidence>
<feature type="domain" description="C2H2-type" evidence="6">
    <location>
        <begin position="400"/>
        <end position="427"/>
    </location>
</feature>
<evidence type="ECO:0000313" key="7">
    <source>
        <dbReference type="EMBL" id="KPJ14215.1"/>
    </source>
</evidence>
<dbReference type="InterPro" id="IPR036236">
    <property type="entry name" value="Znf_C2H2_sf"/>
</dbReference>
<dbReference type="AlphaFoldDB" id="A0A194RAB4"/>
<dbReference type="Pfam" id="PF00096">
    <property type="entry name" value="zf-C2H2"/>
    <property type="match status" value="4"/>
</dbReference>
<evidence type="ECO:0000256" key="5">
    <source>
        <dbReference type="PROSITE-ProRule" id="PRU00042"/>
    </source>
</evidence>
<dbReference type="Proteomes" id="UP000053240">
    <property type="component" value="Unassembled WGS sequence"/>
</dbReference>
<dbReference type="PANTHER" id="PTHR24379">
    <property type="entry name" value="KRAB AND ZINC FINGER DOMAIN-CONTAINING"/>
    <property type="match status" value="1"/>
</dbReference>
<evidence type="ECO:0000256" key="2">
    <source>
        <dbReference type="ARBA" id="ARBA00022737"/>
    </source>
</evidence>
<dbReference type="FunFam" id="3.30.160.60:FF:000624">
    <property type="entry name" value="zinc finger protein 697"/>
    <property type="match status" value="1"/>
</dbReference>
<keyword evidence="8" id="KW-1185">Reference proteome</keyword>
<dbReference type="FunCoup" id="A0A194RAB4">
    <property type="interactions" value="195"/>
</dbReference>
<name>A0A194RAB4_PAPMA</name>
<feature type="domain" description="C2H2-type" evidence="6">
    <location>
        <begin position="720"/>
        <end position="748"/>
    </location>
</feature>
<dbReference type="SUPFAM" id="SSF57667">
    <property type="entry name" value="beta-beta-alpha zinc fingers"/>
    <property type="match status" value="6"/>
</dbReference>
<feature type="domain" description="C2H2-type" evidence="6">
    <location>
        <begin position="633"/>
        <end position="655"/>
    </location>
</feature>
<evidence type="ECO:0000256" key="1">
    <source>
        <dbReference type="ARBA" id="ARBA00022723"/>
    </source>
</evidence>
<sequence>MRRRRRANNQLPEESDKRIAKTMMRRNAMTILECSSAWAFRWFHNAFYCSYCDEKFVDSLPLREHVIASHLTDPPTPRVFAKLTENNMLKIDVTSLNCRLCNCVCSSIDILKNHLTIEHKKIFNKNYSDGVLPFKLDQTGFNCQICFDLFSSFSKINEHMNSHYQNYICDACGKAFVSKSRFRTHVQSHEIGNFPCGDCDEILQTRAARMCHRLKVHKSGVRYACPRCPEVFTTYYSRAKHLVDSHAHQRRDYECTTCGDEENSASQSTSTDNVKWSRKRKLAEENVNAAIILEHSNTVVFRWNRGKFMCAYCPCTYTSVKEIRLHSEDHKNKLDVFFYNPEVRNKYPLRVDITDLCCIICNEKTENLEALKTHLSDVHNKTFNSNNISLVPFVLTNEKYSCVACGKYFETLMALFSHMNEHYSDYVCYTCGKGYSSKHKLQSHQKYHESGEFQCPKCDTVLASRVARDQHVSKVHGAKDSNVKWKTGRKLNDVRDNAAIIIECSNVCPFRWRWGQFICAYCPTSFGDFKGFREHVAKHSKTEEAPKLSRPVNTTKAEVSDLQCDLCSQKAKDLDELVEHLTNAHNKHIVKEYGIGITPFYLNGDKYICTQCGVHFDLFTKLNSHMNNHSTDHICYKCGKTFSSAIRLKSHLVTHELTGEGCKCTKCGETFANLKLRATHMSTVHKPKLRYRCTYCNEKFKGYSERAKHLQKVHDKKREHACHLCQAVFSTFNQRTRHIQYVHLKVKPFQCPVCPYRSSTKALMTNHAVKHDGTRKFQCDVCSKSYARLKSLREHMRIHTNDRRFTCEYCSSAFVQKCSLKSHIRTHHPKAVSETKDI</sequence>
<dbReference type="InParanoid" id="A0A194RAB4"/>
<feature type="domain" description="C2H2-type" evidence="6">
    <location>
        <begin position="167"/>
        <end position="189"/>
    </location>
</feature>
<dbReference type="EMBL" id="KQ460500">
    <property type="protein sequence ID" value="KPJ14215.1"/>
    <property type="molecule type" value="Genomic_DNA"/>
</dbReference>
<evidence type="ECO:0000256" key="4">
    <source>
        <dbReference type="ARBA" id="ARBA00022833"/>
    </source>
</evidence>
<keyword evidence="2" id="KW-0677">Repeat</keyword>
<proteinExistence type="predicted"/>